<dbReference type="SUPFAM" id="SSF50978">
    <property type="entry name" value="WD40 repeat-like"/>
    <property type="match status" value="1"/>
</dbReference>
<dbReference type="PROSITE" id="PS50082">
    <property type="entry name" value="WD_REPEATS_2"/>
    <property type="match status" value="3"/>
</dbReference>
<evidence type="ECO:0000256" key="6">
    <source>
        <dbReference type="SAM" id="MobiDB-lite"/>
    </source>
</evidence>
<dbReference type="Pfam" id="PF00400">
    <property type="entry name" value="WD40"/>
    <property type="match status" value="5"/>
</dbReference>
<evidence type="ECO:0000259" key="8">
    <source>
        <dbReference type="PROSITE" id="PS51396"/>
    </source>
</evidence>
<dbReference type="Gene3D" id="3.10.20.870">
    <property type="entry name" value="PFU (PLAA family ubiquitin binding), C-terminal domain"/>
    <property type="match status" value="1"/>
</dbReference>
<organism evidence="9 10">
    <name type="scientific">Erysiphe neolycopersici</name>
    <dbReference type="NCBI Taxonomy" id="212602"/>
    <lineage>
        <taxon>Eukaryota</taxon>
        <taxon>Fungi</taxon>
        <taxon>Dikarya</taxon>
        <taxon>Ascomycota</taxon>
        <taxon>Pezizomycotina</taxon>
        <taxon>Leotiomycetes</taxon>
        <taxon>Erysiphales</taxon>
        <taxon>Erysiphaceae</taxon>
        <taxon>Erysiphe</taxon>
    </lineage>
</organism>
<dbReference type="InterPro" id="IPR013535">
    <property type="entry name" value="PUL_dom"/>
</dbReference>
<dbReference type="OrthoDB" id="10265988at2759"/>
<dbReference type="PANTHER" id="PTHR19849:SF0">
    <property type="entry name" value="PHOSPHOLIPASE A-2-ACTIVATING PROTEIN"/>
    <property type="match status" value="1"/>
</dbReference>
<dbReference type="AlphaFoldDB" id="A0A420HA51"/>
<dbReference type="InterPro" id="IPR038122">
    <property type="entry name" value="PFU_sf"/>
</dbReference>
<dbReference type="PROSITE" id="PS50294">
    <property type="entry name" value="WD_REPEATS_REGION"/>
    <property type="match status" value="2"/>
</dbReference>
<dbReference type="Proteomes" id="UP000286134">
    <property type="component" value="Unassembled WGS sequence"/>
</dbReference>
<comment type="caution">
    <text evidence="9">The sequence shown here is derived from an EMBL/GenBank/DDBJ whole genome shotgun (WGS) entry which is preliminary data.</text>
</comment>
<dbReference type="GO" id="GO:0005634">
    <property type="term" value="C:nucleus"/>
    <property type="evidence" value="ECO:0007669"/>
    <property type="project" value="TreeGrafter"/>
</dbReference>
<feature type="repeat" description="WD" evidence="5">
    <location>
        <begin position="232"/>
        <end position="263"/>
    </location>
</feature>
<dbReference type="InterPro" id="IPR016024">
    <property type="entry name" value="ARM-type_fold"/>
</dbReference>
<feature type="compositionally biased region" description="Polar residues" evidence="6">
    <location>
        <begin position="460"/>
        <end position="471"/>
    </location>
</feature>
<feature type="domain" description="PFU" evidence="7">
    <location>
        <begin position="368"/>
        <end position="464"/>
    </location>
</feature>
<feature type="domain" description="PUL" evidence="8">
    <location>
        <begin position="497"/>
        <end position="768"/>
    </location>
</feature>
<dbReference type="PROSITE" id="PS51396">
    <property type="entry name" value="PUL"/>
    <property type="match status" value="1"/>
</dbReference>
<keyword evidence="2" id="KW-0963">Cytoplasm</keyword>
<dbReference type="FunFam" id="2.130.10.10:FF:000236">
    <property type="entry name" value="Polyubiquitin binding protein (Doa1/Ufd3)"/>
    <property type="match status" value="1"/>
</dbReference>
<dbReference type="PANTHER" id="PTHR19849">
    <property type="entry name" value="PHOSPHOLIPASE A-2-ACTIVATING PROTEIN"/>
    <property type="match status" value="1"/>
</dbReference>
<dbReference type="Pfam" id="PF08324">
    <property type="entry name" value="PUL"/>
    <property type="match status" value="1"/>
</dbReference>
<name>A0A420HA51_9PEZI</name>
<feature type="repeat" description="WD" evidence="5">
    <location>
        <begin position="105"/>
        <end position="138"/>
    </location>
</feature>
<dbReference type="GO" id="GO:0043161">
    <property type="term" value="P:proteasome-mediated ubiquitin-dependent protein catabolic process"/>
    <property type="evidence" value="ECO:0007669"/>
    <property type="project" value="TreeGrafter"/>
</dbReference>
<feature type="repeat" description="WD" evidence="5">
    <location>
        <begin position="10"/>
        <end position="50"/>
    </location>
</feature>
<dbReference type="SMART" id="SM00320">
    <property type="entry name" value="WD40"/>
    <property type="match status" value="6"/>
</dbReference>
<dbReference type="InterPro" id="IPR001680">
    <property type="entry name" value="WD40_rpt"/>
</dbReference>
<keyword evidence="10" id="KW-1185">Reference proteome</keyword>
<keyword evidence="4" id="KW-0677">Repeat</keyword>
<dbReference type="GO" id="GO:0043130">
    <property type="term" value="F:ubiquitin binding"/>
    <property type="evidence" value="ECO:0007669"/>
    <property type="project" value="TreeGrafter"/>
</dbReference>
<reference evidence="9 10" key="1">
    <citation type="journal article" date="2018" name="BMC Genomics">
        <title>Comparative genome analyses reveal sequence features reflecting distinct modes of host-adaptation between dicot and monocot powdery mildew.</title>
        <authorList>
            <person name="Wu Y."/>
            <person name="Ma X."/>
            <person name="Pan Z."/>
            <person name="Kale S.D."/>
            <person name="Song Y."/>
            <person name="King H."/>
            <person name="Zhang Q."/>
            <person name="Presley C."/>
            <person name="Deng X."/>
            <person name="Wei C.I."/>
            <person name="Xiao S."/>
        </authorList>
    </citation>
    <scope>NUCLEOTIDE SEQUENCE [LARGE SCALE GENOMIC DNA]</scope>
    <source>
        <strain evidence="9">UMSG2</strain>
    </source>
</reference>
<evidence type="ECO:0000256" key="3">
    <source>
        <dbReference type="ARBA" id="ARBA00022574"/>
    </source>
</evidence>
<dbReference type="InterPro" id="IPR015943">
    <property type="entry name" value="WD40/YVTN_repeat-like_dom_sf"/>
</dbReference>
<dbReference type="InterPro" id="IPR036322">
    <property type="entry name" value="WD40_repeat_dom_sf"/>
</dbReference>
<sequence length="773" mass="85678">MMEYKLSASLQGHEDDVRGVLFPTSQEIISVSRDKTMRIWKAASDTRPTYEAVIASMSGHWLNAVAYLPPNREYPNGLVFAGGKDLVIEARQPSRMLFEKAEALLHGHSNTICTLDVDPSGSFVVSGAWDNEARVWSIGKWECETILEGHEGSVWAVLAYDPETIITSCADQKIRSYHKSGKLLCSFQASKTPVRALCRLSSLHPSGGDFASADNEGVIRFWKLDGNLMGEATGHESFIYSLASLSTGEIVSSGEDRTLRVWKGNICMQTITHPAISIWCVAVCPDNGDIVSGASDKIVRVFTRSEDRIADKETLKIFEDSVKNSAISMPEINKEKLPGPDFLNSKSGTKDGQVQMIRESNGSISAYTWSGVTSSWNVVGTVVDSVGSNGQKEVYNDQEYDFVFNVDMEDGKPPLKLPYNLSQNPYDVATDFIKRNEAPITYLDQVANFIIENTRPKTIGETQQPPSTSDPWGSENRYRPGDVDSTAVSTINKFSQKIIPQKEYLNITVARLPAILKKIQELNADLIKNNQKELSLNPVELSVIISLCDNLKLLSASKISDPEIDVTVKVVTKWPYKDRLPGLDLLRLLAIVPTAVTFAYPGEKNLIDILLTGSTQEFPFAENHVMMAIRAFANLFDSIEGRKLALERFEKIHHLIKTSTSVTTNRNLLVAATTVYINFSVYLMNEKLPGYFDLTISVIDVLCKLLSNQVDSEVIYRALVAMGTLISIDEDVKFAAKDIYSATAVIEKTVNKASDPRIRNVGQEVLELLETRS</sequence>
<gene>
    <name evidence="9" type="ORF">OnM2_098013</name>
</gene>
<dbReference type="CDD" id="cd00200">
    <property type="entry name" value="WD40"/>
    <property type="match status" value="1"/>
</dbReference>
<evidence type="ECO:0000256" key="5">
    <source>
        <dbReference type="PROSITE-ProRule" id="PRU00221"/>
    </source>
</evidence>
<proteinExistence type="predicted"/>
<comment type="subcellular location">
    <subcellularLocation>
        <location evidence="1">Cytoplasm</location>
    </subcellularLocation>
</comment>
<dbReference type="STRING" id="212602.A0A420HA51"/>
<feature type="region of interest" description="Disordered" evidence="6">
    <location>
        <begin position="456"/>
        <end position="484"/>
    </location>
</feature>
<evidence type="ECO:0000256" key="1">
    <source>
        <dbReference type="ARBA" id="ARBA00004496"/>
    </source>
</evidence>
<evidence type="ECO:0000259" key="7">
    <source>
        <dbReference type="PROSITE" id="PS51394"/>
    </source>
</evidence>
<dbReference type="EMBL" id="MCFK01009889">
    <property type="protein sequence ID" value="RKF54310.1"/>
    <property type="molecule type" value="Genomic_DNA"/>
</dbReference>
<evidence type="ECO:0000256" key="2">
    <source>
        <dbReference type="ARBA" id="ARBA00022490"/>
    </source>
</evidence>
<dbReference type="InterPro" id="IPR015155">
    <property type="entry name" value="PFU"/>
</dbReference>
<dbReference type="Gene3D" id="2.130.10.10">
    <property type="entry name" value="YVTN repeat-like/Quinoprotein amine dehydrogenase"/>
    <property type="match status" value="1"/>
</dbReference>
<dbReference type="GO" id="GO:0005737">
    <property type="term" value="C:cytoplasm"/>
    <property type="evidence" value="ECO:0007669"/>
    <property type="project" value="UniProtKB-SubCell"/>
</dbReference>
<dbReference type="SUPFAM" id="SSF48371">
    <property type="entry name" value="ARM repeat"/>
    <property type="match status" value="1"/>
</dbReference>
<evidence type="ECO:0000313" key="9">
    <source>
        <dbReference type="EMBL" id="RKF54310.1"/>
    </source>
</evidence>
<keyword evidence="3 5" id="KW-0853">WD repeat</keyword>
<accession>A0A420HA51</accession>
<dbReference type="PROSITE" id="PS51394">
    <property type="entry name" value="PFU"/>
    <property type="match status" value="1"/>
</dbReference>
<protein>
    <submittedName>
        <fullName evidence="9">Ubiquitin homeostasis protein lub1</fullName>
    </submittedName>
</protein>
<evidence type="ECO:0000256" key="4">
    <source>
        <dbReference type="ARBA" id="ARBA00022737"/>
    </source>
</evidence>
<dbReference type="Gene3D" id="1.25.10.10">
    <property type="entry name" value="Leucine-rich Repeat Variant"/>
    <property type="match status" value="1"/>
</dbReference>
<dbReference type="Pfam" id="PF09070">
    <property type="entry name" value="PFU"/>
    <property type="match status" value="1"/>
</dbReference>
<evidence type="ECO:0000313" key="10">
    <source>
        <dbReference type="Proteomes" id="UP000286134"/>
    </source>
</evidence>
<dbReference type="GO" id="GO:0010992">
    <property type="term" value="P:ubiquitin recycling"/>
    <property type="evidence" value="ECO:0007669"/>
    <property type="project" value="TreeGrafter"/>
</dbReference>
<dbReference type="InterPro" id="IPR011989">
    <property type="entry name" value="ARM-like"/>
</dbReference>